<protein>
    <recommendedName>
        <fullName evidence="3">MD-2-related lipid-recognition domain-containing protein</fullName>
    </recommendedName>
</protein>
<accession>A0A8X7RSS1</accession>
<evidence type="ECO:0000259" key="3">
    <source>
        <dbReference type="SMART" id="SM00737"/>
    </source>
</evidence>
<feature type="signal peptide" evidence="2">
    <location>
        <begin position="1"/>
        <end position="24"/>
    </location>
</feature>
<gene>
    <name evidence="4" type="ORF">Bca52824_038939</name>
</gene>
<dbReference type="AlphaFoldDB" id="A0A8X7RSS1"/>
<dbReference type="Gene3D" id="2.60.40.770">
    <property type="match status" value="1"/>
</dbReference>
<feature type="compositionally biased region" description="Basic and acidic residues" evidence="1">
    <location>
        <begin position="266"/>
        <end position="281"/>
    </location>
</feature>
<feature type="compositionally biased region" description="Basic and acidic residues" evidence="1">
    <location>
        <begin position="240"/>
        <end position="251"/>
    </location>
</feature>
<dbReference type="InterPro" id="IPR039670">
    <property type="entry name" value="NPC2-like"/>
</dbReference>
<evidence type="ECO:0000256" key="2">
    <source>
        <dbReference type="SAM" id="SignalP"/>
    </source>
</evidence>
<feature type="compositionally biased region" description="Acidic residues" evidence="1">
    <location>
        <begin position="226"/>
        <end position="239"/>
    </location>
</feature>
<dbReference type="PANTHER" id="PTHR11306:SF35">
    <property type="entry name" value="MD-2-RELATED LIPID-RECOGNITION PROTEIN ROSY1"/>
    <property type="match status" value="1"/>
</dbReference>
<evidence type="ECO:0000313" key="5">
    <source>
        <dbReference type="Proteomes" id="UP000886595"/>
    </source>
</evidence>
<proteinExistence type="predicted"/>
<dbReference type="PANTHER" id="PTHR11306">
    <property type="entry name" value="NIEMANN PICK TYPE C2 PROTEIN NPC2-RELATED"/>
    <property type="match status" value="1"/>
</dbReference>
<dbReference type="Pfam" id="PF02221">
    <property type="entry name" value="E1_DerP2_DerF2"/>
    <property type="match status" value="1"/>
</dbReference>
<dbReference type="SMART" id="SM00737">
    <property type="entry name" value="ML"/>
    <property type="match status" value="1"/>
</dbReference>
<feature type="domain" description="MD-2-related lipid-recognition" evidence="3">
    <location>
        <begin position="28"/>
        <end position="146"/>
    </location>
</feature>
<evidence type="ECO:0000313" key="4">
    <source>
        <dbReference type="EMBL" id="KAG2292270.1"/>
    </source>
</evidence>
<dbReference type="SUPFAM" id="SSF81296">
    <property type="entry name" value="E set domains"/>
    <property type="match status" value="1"/>
</dbReference>
<keyword evidence="5" id="KW-1185">Reference proteome</keyword>
<feature type="chain" id="PRO_5036453005" description="MD-2-related lipid-recognition domain-containing protein" evidence="2">
    <location>
        <begin position="25"/>
        <end position="290"/>
    </location>
</feature>
<dbReference type="InterPro" id="IPR014756">
    <property type="entry name" value="Ig_E-set"/>
</dbReference>
<evidence type="ECO:0000256" key="1">
    <source>
        <dbReference type="SAM" id="MobiDB-lite"/>
    </source>
</evidence>
<dbReference type="GO" id="GO:0032934">
    <property type="term" value="F:sterol binding"/>
    <property type="evidence" value="ECO:0007669"/>
    <property type="project" value="InterPro"/>
</dbReference>
<keyword evidence="2" id="KW-0732">Signal</keyword>
<dbReference type="OrthoDB" id="6409159at2759"/>
<dbReference type="Proteomes" id="UP000886595">
    <property type="component" value="Unassembled WGS sequence"/>
</dbReference>
<reference evidence="4 5" key="1">
    <citation type="submission" date="2020-02" db="EMBL/GenBank/DDBJ databases">
        <authorList>
            <person name="Ma Q."/>
            <person name="Huang Y."/>
            <person name="Song X."/>
            <person name="Pei D."/>
        </authorList>
    </citation>
    <scope>NUCLEOTIDE SEQUENCE [LARGE SCALE GENOMIC DNA]</scope>
    <source>
        <strain evidence="4">Sxm20200214</strain>
        <tissue evidence="4">Leaf</tissue>
    </source>
</reference>
<sequence length="290" mass="32147">MAISREQPLLLLIVSLFLLPAALGATKFQTCNTGHRYPVDVKTVKISPERVKPSTNANVTITGSTSIDIPDGATVKLRLTVGMYPVSTKSYSLCDITACPVAPGPIVLNFSNVFTKKELSAYAYYIVIDIAADPERESMMCVWFACGISHSPEYSLAATASSSRNRLSLLLTPAWTRTNTTAVNIAPRTFAVREQKHNDGQNRETDHDRPIIDLVVEHHERFVAEEVEEDLEDDQDGQDEERGRVVDKAQEKDDEDSDGVVSSEVDEVHLESRDRVQETVREGYGLAIEH</sequence>
<feature type="region of interest" description="Disordered" evidence="1">
    <location>
        <begin position="226"/>
        <end position="290"/>
    </location>
</feature>
<dbReference type="InterPro" id="IPR003172">
    <property type="entry name" value="ML_dom"/>
</dbReference>
<dbReference type="EMBL" id="JAAMPC010000009">
    <property type="protein sequence ID" value="KAG2292270.1"/>
    <property type="molecule type" value="Genomic_DNA"/>
</dbReference>
<name>A0A8X7RSS1_BRACI</name>
<organism evidence="4 5">
    <name type="scientific">Brassica carinata</name>
    <name type="common">Ethiopian mustard</name>
    <name type="synonym">Abyssinian cabbage</name>
    <dbReference type="NCBI Taxonomy" id="52824"/>
    <lineage>
        <taxon>Eukaryota</taxon>
        <taxon>Viridiplantae</taxon>
        <taxon>Streptophyta</taxon>
        <taxon>Embryophyta</taxon>
        <taxon>Tracheophyta</taxon>
        <taxon>Spermatophyta</taxon>
        <taxon>Magnoliopsida</taxon>
        <taxon>eudicotyledons</taxon>
        <taxon>Gunneridae</taxon>
        <taxon>Pentapetalae</taxon>
        <taxon>rosids</taxon>
        <taxon>malvids</taxon>
        <taxon>Brassicales</taxon>
        <taxon>Brassicaceae</taxon>
        <taxon>Brassiceae</taxon>
        <taxon>Brassica</taxon>
    </lineage>
</organism>
<dbReference type="GO" id="GO:0015918">
    <property type="term" value="P:sterol transport"/>
    <property type="evidence" value="ECO:0007669"/>
    <property type="project" value="InterPro"/>
</dbReference>
<comment type="caution">
    <text evidence="4">The sequence shown here is derived from an EMBL/GenBank/DDBJ whole genome shotgun (WGS) entry which is preliminary data.</text>
</comment>